<evidence type="ECO:0000313" key="1">
    <source>
        <dbReference type="EMBL" id="TGN65092.1"/>
    </source>
</evidence>
<dbReference type="OrthoDB" id="4578369at2"/>
<dbReference type="RefSeq" id="WP_135839595.1">
    <property type="nucleotide sequence ID" value="NZ_SRRO01000001.1"/>
</dbReference>
<sequence length="181" mass="20474">MHDMSFVGRSFDQLCFVVEDLDEAVETWRRNFGITAWSVWENLSVGQTEKTYRGEPAEFEFSVAYAFAGELLIELARHDSGSSVYKDWLDEKGVGPHHIGFRVRDAAEYAAAEEAYVARGISKAMSGFIEGSGVGLGSCRWGYFDTRETLGCYTEIYYLDPELMISMERMKRGEIFTSPPL</sequence>
<dbReference type="EMBL" id="SRRO01000001">
    <property type="protein sequence ID" value="TGN65092.1"/>
    <property type="molecule type" value="Genomic_DNA"/>
</dbReference>
<evidence type="ECO:0000313" key="2">
    <source>
        <dbReference type="Proteomes" id="UP000297496"/>
    </source>
</evidence>
<dbReference type="InterPro" id="IPR029068">
    <property type="entry name" value="Glyas_Bleomycin-R_OHBP_Dase"/>
</dbReference>
<accession>A0A4Z1C6T1</accession>
<comment type="caution">
    <text evidence="1">The sequence shown here is derived from an EMBL/GenBank/DDBJ whole genome shotgun (WGS) entry which is preliminary data.</text>
</comment>
<dbReference type="Gene3D" id="3.10.180.10">
    <property type="entry name" value="2,3-Dihydroxybiphenyl 1,2-Dioxygenase, domain 1"/>
    <property type="match status" value="1"/>
</dbReference>
<dbReference type="Pfam" id="PF13669">
    <property type="entry name" value="Glyoxalase_4"/>
    <property type="match status" value="1"/>
</dbReference>
<organism evidence="1 2">
    <name type="scientific">Nocardioides eburneiflavus</name>
    <dbReference type="NCBI Taxonomy" id="2518372"/>
    <lineage>
        <taxon>Bacteria</taxon>
        <taxon>Bacillati</taxon>
        <taxon>Actinomycetota</taxon>
        <taxon>Actinomycetes</taxon>
        <taxon>Propionibacteriales</taxon>
        <taxon>Nocardioidaceae</taxon>
        <taxon>Nocardioides</taxon>
    </lineage>
</organism>
<protein>
    <submittedName>
        <fullName evidence="1">VOC family protein</fullName>
    </submittedName>
</protein>
<keyword evidence="2" id="KW-1185">Reference proteome</keyword>
<gene>
    <name evidence="1" type="ORF">EXE59_14820</name>
</gene>
<name>A0A4Z1C6T1_9ACTN</name>
<proteinExistence type="predicted"/>
<dbReference type="Proteomes" id="UP000297496">
    <property type="component" value="Unassembled WGS sequence"/>
</dbReference>
<dbReference type="SUPFAM" id="SSF54593">
    <property type="entry name" value="Glyoxalase/Bleomycin resistance protein/Dihydroxybiphenyl dioxygenase"/>
    <property type="match status" value="1"/>
</dbReference>
<reference evidence="1 2" key="1">
    <citation type="submission" date="2019-04" db="EMBL/GenBank/DDBJ databases">
        <title>Three New Species of Nocardioides, Nocardioides euryhalodurans sp. nov., Nocardioides seonyuensis sp. nov. and Nocardioides eburneoflavus sp. nov. Isolated from Soil.</title>
        <authorList>
            <person name="Roh S.G."/>
            <person name="Lee C."/>
            <person name="Kim M.-K."/>
            <person name="Kim S.B."/>
        </authorList>
    </citation>
    <scope>NUCLEOTIDE SEQUENCE [LARGE SCALE GENOMIC DNA]</scope>
    <source>
        <strain evidence="1 2">MMS17-SY213</strain>
    </source>
</reference>
<dbReference type="AlphaFoldDB" id="A0A4Z1C6T1"/>